<organism evidence="4 5">
    <name type="scientific">Candidatus Zymogenus saltonus</name>
    <dbReference type="NCBI Taxonomy" id="2844893"/>
    <lineage>
        <taxon>Bacteria</taxon>
        <taxon>Deltaproteobacteria</taxon>
        <taxon>Candidatus Zymogenia</taxon>
        <taxon>Candidatus Zymogeniales</taxon>
        <taxon>Candidatus Zymogenaceae</taxon>
        <taxon>Candidatus Zymogenus</taxon>
    </lineage>
</organism>
<dbReference type="Pfam" id="PF13561">
    <property type="entry name" value="adh_short_C2"/>
    <property type="match status" value="1"/>
</dbReference>
<dbReference type="Gene3D" id="3.40.50.720">
    <property type="entry name" value="NAD(P)-binding Rossmann-like Domain"/>
    <property type="match status" value="1"/>
</dbReference>
<reference evidence="4" key="1">
    <citation type="journal article" date="2021" name="Environ. Microbiol.">
        <title>Genomic characterization of three novel Desulfobacterota classes expand the metabolic and phylogenetic diversity of the phylum.</title>
        <authorList>
            <person name="Murphy C.L."/>
            <person name="Biggerstaff J."/>
            <person name="Eichhorn A."/>
            <person name="Ewing E."/>
            <person name="Shahan R."/>
            <person name="Soriano D."/>
            <person name="Stewart S."/>
            <person name="VanMol K."/>
            <person name="Walker R."/>
            <person name="Walters P."/>
            <person name="Elshahed M.S."/>
            <person name="Youssef N.H."/>
        </authorList>
    </citation>
    <scope>NUCLEOTIDE SEQUENCE</scope>
    <source>
        <strain evidence="4">Zod_Metabat.24</strain>
    </source>
</reference>
<dbReference type="PANTHER" id="PTHR42760:SF133">
    <property type="entry name" value="3-OXOACYL-[ACYL-CARRIER-PROTEIN] REDUCTASE"/>
    <property type="match status" value="1"/>
</dbReference>
<dbReference type="PANTHER" id="PTHR42760">
    <property type="entry name" value="SHORT-CHAIN DEHYDROGENASES/REDUCTASES FAMILY MEMBER"/>
    <property type="match status" value="1"/>
</dbReference>
<keyword evidence="2" id="KW-0560">Oxidoreductase</keyword>
<dbReference type="NCBIfam" id="NF009386">
    <property type="entry name" value="PRK12745.1"/>
    <property type="match status" value="1"/>
</dbReference>
<dbReference type="PRINTS" id="PR00081">
    <property type="entry name" value="GDHRDH"/>
</dbReference>
<dbReference type="AlphaFoldDB" id="A0A9D8PPN1"/>
<comment type="similarity">
    <text evidence="1">Belongs to the short-chain dehydrogenases/reductases (SDR) family.</text>
</comment>
<evidence type="ECO:0000256" key="2">
    <source>
        <dbReference type="ARBA" id="ARBA00023002"/>
    </source>
</evidence>
<evidence type="ECO:0000313" key="5">
    <source>
        <dbReference type="Proteomes" id="UP000809273"/>
    </source>
</evidence>
<proteinExistence type="inferred from homology"/>
<dbReference type="Proteomes" id="UP000809273">
    <property type="component" value="Unassembled WGS sequence"/>
</dbReference>
<dbReference type="InterPro" id="IPR002347">
    <property type="entry name" value="SDR_fam"/>
</dbReference>
<dbReference type="InterPro" id="IPR036291">
    <property type="entry name" value="NAD(P)-bd_dom_sf"/>
</dbReference>
<gene>
    <name evidence="4" type="ORF">JW984_07640</name>
</gene>
<protein>
    <submittedName>
        <fullName evidence="4">3-ketoacyl-ACP reductase</fullName>
    </submittedName>
</protein>
<comment type="caution">
    <text evidence="4">The sequence shown here is derived from an EMBL/GenBank/DDBJ whole genome shotgun (WGS) entry which is preliminary data.</text>
</comment>
<evidence type="ECO:0000256" key="1">
    <source>
        <dbReference type="ARBA" id="ARBA00006484"/>
    </source>
</evidence>
<dbReference type="EMBL" id="JAFGIX010000036">
    <property type="protein sequence ID" value="MBN1573050.1"/>
    <property type="molecule type" value="Genomic_DNA"/>
</dbReference>
<evidence type="ECO:0000259" key="3">
    <source>
        <dbReference type="SMART" id="SM00822"/>
    </source>
</evidence>
<dbReference type="SMART" id="SM00822">
    <property type="entry name" value="PKS_KR"/>
    <property type="match status" value="1"/>
</dbReference>
<evidence type="ECO:0000313" key="4">
    <source>
        <dbReference type="EMBL" id="MBN1573050.1"/>
    </source>
</evidence>
<dbReference type="GO" id="GO:0016616">
    <property type="term" value="F:oxidoreductase activity, acting on the CH-OH group of donors, NAD or NADP as acceptor"/>
    <property type="evidence" value="ECO:0007669"/>
    <property type="project" value="TreeGrafter"/>
</dbReference>
<dbReference type="SUPFAM" id="SSF51735">
    <property type="entry name" value="NAD(P)-binding Rossmann-fold domains"/>
    <property type="match status" value="1"/>
</dbReference>
<accession>A0A9D8PPN1</accession>
<dbReference type="InterPro" id="IPR020904">
    <property type="entry name" value="Sc_DH/Rdtase_CS"/>
</dbReference>
<reference evidence="4" key="2">
    <citation type="submission" date="2021-01" db="EMBL/GenBank/DDBJ databases">
        <authorList>
            <person name="Hahn C.R."/>
            <person name="Youssef N.H."/>
            <person name="Elshahed M."/>
        </authorList>
    </citation>
    <scope>NUCLEOTIDE SEQUENCE</scope>
    <source>
        <strain evidence="4">Zod_Metabat.24</strain>
    </source>
</reference>
<dbReference type="InterPro" id="IPR057326">
    <property type="entry name" value="KR_dom"/>
</dbReference>
<feature type="domain" description="Ketoreductase" evidence="3">
    <location>
        <begin position="7"/>
        <end position="209"/>
    </location>
</feature>
<dbReference type="PROSITE" id="PS00061">
    <property type="entry name" value="ADH_SHORT"/>
    <property type="match status" value="1"/>
</dbReference>
<dbReference type="PRINTS" id="PR00080">
    <property type="entry name" value="SDRFAMILY"/>
</dbReference>
<sequence length="261" mass="27979">MMRGDDLTALVTGGTAGIGRTIALSLAGEGYSIILSGRRPKGEVKGLLDSIIEAQRGKGVEGGCVYVRGDISKETTRRRLVGAVKRCGGRLKVLVNNAGVTTAGRVDMLDLKEDDFLKLLKINLVAPFLLSSSLAPSLSGGESPGYIVNISSISAYTASVNRADYCISKAGLSMMTNLFAERLADRNVRVFEVRPGIIKTGMTEPVRDKYDALIEGGLLPIRRWGEPEDVARAVLGIVKGYHPYSTGEVINVDGGFHIRRL</sequence>
<name>A0A9D8PPN1_9DELT</name>